<sequence length="456" mass="51147">MPRFLACPSRRFCFTRHLFTRHLFTRHLFTWLLFAGLLASWSPLSANAAPGKDAERPPNILFILADDVGVDAIGCYGGSSYPTPRIDALAKQGLRYEHGFSMPSCHPTRITLLTGRYPFHLGHPKWGTFPKADEQKTVAHLLKKAGYATAIAGKWQLVLMKDEPDHIAKLGFDESCVFGWHEGPRYYEPMIYQNGKVRDDVKDRFGPDVYVEFLVDFMKRNRERPFFAYYSMALCHDVTDDLEAPVPFGPQGHYDTFVEMMQKMDERVGRIVDSVKELGLADNTVIVFTGDNGTAFSYLHTAENGKYIRVPVFSMYHGELIQGGKTKLTNGGTHVPLIVVGPHVQGGVTSDLVDFSDMLPTFAQLAGVPVPADWKVDGQSCARLWGDYEAKPRTWAFAEGSRGRAWVRTQRYKLYTTGEFYDLVEDPKEQTSLTQPSADAAAVQKELQATLDTLGV</sequence>
<dbReference type="Pfam" id="PF00884">
    <property type="entry name" value="Sulfatase"/>
    <property type="match status" value="1"/>
</dbReference>
<organism evidence="4 5">
    <name type="scientific">Lignipirellula cremea</name>
    <dbReference type="NCBI Taxonomy" id="2528010"/>
    <lineage>
        <taxon>Bacteria</taxon>
        <taxon>Pseudomonadati</taxon>
        <taxon>Planctomycetota</taxon>
        <taxon>Planctomycetia</taxon>
        <taxon>Pirellulales</taxon>
        <taxon>Pirellulaceae</taxon>
        <taxon>Lignipirellula</taxon>
    </lineage>
</organism>
<reference evidence="4 5" key="1">
    <citation type="submission" date="2019-02" db="EMBL/GenBank/DDBJ databases">
        <title>Deep-cultivation of Planctomycetes and their phenomic and genomic characterization uncovers novel biology.</title>
        <authorList>
            <person name="Wiegand S."/>
            <person name="Jogler M."/>
            <person name="Boedeker C."/>
            <person name="Pinto D."/>
            <person name="Vollmers J."/>
            <person name="Rivas-Marin E."/>
            <person name="Kohn T."/>
            <person name="Peeters S.H."/>
            <person name="Heuer A."/>
            <person name="Rast P."/>
            <person name="Oberbeckmann S."/>
            <person name="Bunk B."/>
            <person name="Jeske O."/>
            <person name="Meyerdierks A."/>
            <person name="Storesund J.E."/>
            <person name="Kallscheuer N."/>
            <person name="Luecker S."/>
            <person name="Lage O.M."/>
            <person name="Pohl T."/>
            <person name="Merkel B.J."/>
            <person name="Hornburger P."/>
            <person name="Mueller R.-W."/>
            <person name="Bruemmer F."/>
            <person name="Labrenz M."/>
            <person name="Spormann A.M."/>
            <person name="Op den Camp H."/>
            <person name="Overmann J."/>
            <person name="Amann R."/>
            <person name="Jetten M.S.M."/>
            <person name="Mascher T."/>
            <person name="Medema M.H."/>
            <person name="Devos D.P."/>
            <person name="Kaster A.-K."/>
            <person name="Ovreas L."/>
            <person name="Rohde M."/>
            <person name="Galperin M.Y."/>
            <person name="Jogler C."/>
        </authorList>
    </citation>
    <scope>NUCLEOTIDE SEQUENCE [LARGE SCALE GENOMIC DNA]</scope>
    <source>
        <strain evidence="4 5">Pla85_3_4</strain>
    </source>
</reference>
<dbReference type="PANTHER" id="PTHR42693:SF53">
    <property type="entry name" value="ENDO-4-O-SULFATASE"/>
    <property type="match status" value="1"/>
</dbReference>
<dbReference type="GO" id="GO:0004065">
    <property type="term" value="F:arylsulfatase activity"/>
    <property type="evidence" value="ECO:0007669"/>
    <property type="project" value="UniProtKB-EC"/>
</dbReference>
<keyword evidence="5" id="KW-1185">Reference proteome</keyword>
<evidence type="ECO:0000259" key="3">
    <source>
        <dbReference type="Pfam" id="PF00884"/>
    </source>
</evidence>
<feature type="domain" description="Sulfatase N-terminal" evidence="3">
    <location>
        <begin position="58"/>
        <end position="368"/>
    </location>
</feature>
<comment type="similarity">
    <text evidence="1">Belongs to the sulfatase family.</text>
</comment>
<dbReference type="InterPro" id="IPR000917">
    <property type="entry name" value="Sulfatase_N"/>
</dbReference>
<evidence type="ECO:0000313" key="5">
    <source>
        <dbReference type="Proteomes" id="UP000317648"/>
    </source>
</evidence>
<dbReference type="SUPFAM" id="SSF53649">
    <property type="entry name" value="Alkaline phosphatase-like"/>
    <property type="match status" value="1"/>
</dbReference>
<dbReference type="EC" id="3.1.6.1" evidence="4"/>
<dbReference type="Proteomes" id="UP000317648">
    <property type="component" value="Chromosome"/>
</dbReference>
<dbReference type="EMBL" id="CP036433">
    <property type="protein sequence ID" value="QDU95109.1"/>
    <property type="molecule type" value="Genomic_DNA"/>
</dbReference>
<dbReference type="InterPro" id="IPR050738">
    <property type="entry name" value="Sulfatase"/>
</dbReference>
<dbReference type="InterPro" id="IPR017850">
    <property type="entry name" value="Alkaline_phosphatase_core_sf"/>
</dbReference>
<evidence type="ECO:0000256" key="1">
    <source>
        <dbReference type="ARBA" id="ARBA00008779"/>
    </source>
</evidence>
<dbReference type="PANTHER" id="PTHR42693">
    <property type="entry name" value="ARYLSULFATASE FAMILY MEMBER"/>
    <property type="match status" value="1"/>
</dbReference>
<dbReference type="RefSeq" id="WP_145053882.1">
    <property type="nucleotide sequence ID" value="NZ_CP036433.1"/>
</dbReference>
<gene>
    <name evidence="4" type="primary">atsA_29</name>
    <name evidence="4" type="ORF">Pla8534_29210</name>
</gene>
<evidence type="ECO:0000313" key="4">
    <source>
        <dbReference type="EMBL" id="QDU95109.1"/>
    </source>
</evidence>
<proteinExistence type="inferred from homology"/>
<keyword evidence="2 4" id="KW-0378">Hydrolase</keyword>
<evidence type="ECO:0000256" key="2">
    <source>
        <dbReference type="ARBA" id="ARBA00022801"/>
    </source>
</evidence>
<accession>A0A518DTE3</accession>
<dbReference type="AlphaFoldDB" id="A0A518DTE3"/>
<dbReference type="CDD" id="cd16151">
    <property type="entry name" value="sulfatase_like"/>
    <property type="match status" value="1"/>
</dbReference>
<dbReference type="Gene3D" id="3.40.720.10">
    <property type="entry name" value="Alkaline Phosphatase, subunit A"/>
    <property type="match status" value="2"/>
</dbReference>
<dbReference type="OrthoDB" id="9783154at2"/>
<protein>
    <submittedName>
        <fullName evidence="4">Arylsulfatase</fullName>
        <ecNumber evidence="4">3.1.6.1</ecNumber>
    </submittedName>
</protein>
<dbReference type="KEGG" id="lcre:Pla8534_29210"/>
<name>A0A518DTE3_9BACT</name>